<accession>C5TCK5</accession>
<evidence type="ECO:0000313" key="2">
    <source>
        <dbReference type="EMBL" id="EER57792.1"/>
    </source>
</evidence>
<dbReference type="RefSeq" id="WP_005801112.1">
    <property type="nucleotide sequence ID" value="NZ_ACQT01000475.1"/>
</dbReference>
<organism evidence="2 3">
    <name type="scientific">Acidovorax delafieldii 2AN</name>
    <dbReference type="NCBI Taxonomy" id="573060"/>
    <lineage>
        <taxon>Bacteria</taxon>
        <taxon>Pseudomonadati</taxon>
        <taxon>Pseudomonadota</taxon>
        <taxon>Betaproteobacteria</taxon>
        <taxon>Burkholderiales</taxon>
        <taxon>Comamonadaceae</taxon>
        <taxon>Acidovorax</taxon>
    </lineage>
</organism>
<gene>
    <name evidence="2" type="ORF">AcdelDRAFT_4636</name>
</gene>
<keyword evidence="3" id="KW-1185">Reference proteome</keyword>
<dbReference type="PATRIC" id="fig|573060.9.peg.271"/>
<sequence length="250" mass="28165">MKPLHRSSTAILLSALLATAGAARAGAQEPAAEPPPAEPVTYKFTTGMYRMSDHATGWDVNLRRSSDLGNVWLGYFRLAQQDTTQWRAGWDHSYGTAVRISPSIQLASGGFVGGSVQAETGDPWFVGAGLGRTNLRPYWNLNFDPNDAYTLSAGHRNTQNRLFMVQLVRDNRQNPDQRHLHFTWRQPMAVGERLTLDALYKTGLVEGQHIRRWGFSAGYDWPEWFVRLAWDPKTNFTPVDAWRLSVGSRF</sequence>
<feature type="signal peptide" evidence="1">
    <location>
        <begin position="1"/>
        <end position="25"/>
    </location>
</feature>
<evidence type="ECO:0008006" key="4">
    <source>
        <dbReference type="Google" id="ProtNLM"/>
    </source>
</evidence>
<proteinExistence type="predicted"/>
<feature type="chain" id="PRO_5002955708" description="Lipoprotein" evidence="1">
    <location>
        <begin position="26"/>
        <end position="250"/>
    </location>
</feature>
<dbReference type="AlphaFoldDB" id="C5TCK5"/>
<evidence type="ECO:0000256" key="1">
    <source>
        <dbReference type="SAM" id="SignalP"/>
    </source>
</evidence>
<dbReference type="EMBL" id="ACQT01000475">
    <property type="protein sequence ID" value="EER57792.1"/>
    <property type="molecule type" value="Genomic_DNA"/>
</dbReference>
<dbReference type="Proteomes" id="UP000003856">
    <property type="component" value="Unassembled WGS sequence"/>
</dbReference>
<keyword evidence="1" id="KW-0732">Signal</keyword>
<name>C5TCK5_ACIDE</name>
<evidence type="ECO:0000313" key="3">
    <source>
        <dbReference type="Proteomes" id="UP000003856"/>
    </source>
</evidence>
<protein>
    <recommendedName>
        <fullName evidence="4">Lipoprotein</fullName>
    </recommendedName>
</protein>
<reference evidence="2 3" key="1">
    <citation type="submission" date="2009-05" db="EMBL/GenBank/DDBJ databases">
        <title>The draft genome of Acidovorax delafieldii 2AN.</title>
        <authorList>
            <consortium name="US DOE Joint Genome Institute (JGI-PGF)"/>
            <person name="Lucas S."/>
            <person name="Copeland A."/>
            <person name="Lapidus A."/>
            <person name="Glavina del Rio T."/>
            <person name="Tice H."/>
            <person name="Bruce D."/>
            <person name="Goodwin L."/>
            <person name="Pitluck S."/>
            <person name="Larimer F."/>
            <person name="Land M.L."/>
            <person name="Hauser L."/>
            <person name="Shelobolina E.S."/>
            <person name="Picardal F."/>
            <person name="Roden E."/>
            <person name="Emerson D."/>
        </authorList>
    </citation>
    <scope>NUCLEOTIDE SEQUENCE [LARGE SCALE GENOMIC DNA]</scope>
    <source>
        <strain evidence="2 3">2AN</strain>
    </source>
</reference>
<comment type="caution">
    <text evidence="2">The sequence shown here is derived from an EMBL/GenBank/DDBJ whole genome shotgun (WGS) entry which is preliminary data.</text>
</comment>